<dbReference type="EMBL" id="JAAGNN010000012">
    <property type="protein sequence ID" value="KAF4082526.1"/>
    <property type="molecule type" value="Genomic_DNA"/>
</dbReference>
<organism evidence="1 2">
    <name type="scientific">Ameiurus melas</name>
    <name type="common">Black bullhead</name>
    <name type="synonym">Silurus melas</name>
    <dbReference type="NCBI Taxonomy" id="219545"/>
    <lineage>
        <taxon>Eukaryota</taxon>
        <taxon>Metazoa</taxon>
        <taxon>Chordata</taxon>
        <taxon>Craniata</taxon>
        <taxon>Vertebrata</taxon>
        <taxon>Euteleostomi</taxon>
        <taxon>Actinopterygii</taxon>
        <taxon>Neopterygii</taxon>
        <taxon>Teleostei</taxon>
        <taxon>Ostariophysi</taxon>
        <taxon>Siluriformes</taxon>
        <taxon>Ictaluridae</taxon>
        <taxon>Ameiurus</taxon>
    </lineage>
</organism>
<reference evidence="1 2" key="1">
    <citation type="submission" date="2020-02" db="EMBL/GenBank/DDBJ databases">
        <title>A chromosome-scale genome assembly of the black bullhead catfish (Ameiurus melas).</title>
        <authorList>
            <person name="Wen M."/>
            <person name="Zham M."/>
            <person name="Cabau C."/>
            <person name="Klopp C."/>
            <person name="Donnadieu C."/>
            <person name="Roques C."/>
            <person name="Bouchez O."/>
            <person name="Lampietro C."/>
            <person name="Jouanno E."/>
            <person name="Herpin A."/>
            <person name="Louis A."/>
            <person name="Berthelot C."/>
            <person name="Parey E."/>
            <person name="Roest-Crollius H."/>
            <person name="Braasch I."/>
            <person name="Postlethwait J."/>
            <person name="Robinson-Rechavi M."/>
            <person name="Echchiki A."/>
            <person name="Begum T."/>
            <person name="Montfort J."/>
            <person name="Schartl M."/>
            <person name="Bobe J."/>
            <person name="Guiguen Y."/>
        </authorList>
    </citation>
    <scope>NUCLEOTIDE SEQUENCE [LARGE SCALE GENOMIC DNA]</scope>
    <source>
        <strain evidence="1">M_S1</strain>
        <tissue evidence="1">Blood</tissue>
    </source>
</reference>
<sequence length="82" mass="9113">MWQVYRNEMAGGCSSIRCTDVDRAPYHPRVNVSCDVIAVITRKAASGGKRKWTENKRSADLAAMTAAVHDHVGYFKLQLSCL</sequence>
<gene>
    <name evidence="1" type="ORF">AMELA_G00152370</name>
</gene>
<dbReference type="Proteomes" id="UP000593565">
    <property type="component" value="Unassembled WGS sequence"/>
</dbReference>
<evidence type="ECO:0000313" key="2">
    <source>
        <dbReference type="Proteomes" id="UP000593565"/>
    </source>
</evidence>
<keyword evidence="2" id="KW-1185">Reference proteome</keyword>
<evidence type="ECO:0000313" key="1">
    <source>
        <dbReference type="EMBL" id="KAF4082526.1"/>
    </source>
</evidence>
<name>A0A7J6AIH5_AMEME</name>
<comment type="caution">
    <text evidence="1">The sequence shown here is derived from an EMBL/GenBank/DDBJ whole genome shotgun (WGS) entry which is preliminary data.</text>
</comment>
<proteinExistence type="predicted"/>
<dbReference type="AlphaFoldDB" id="A0A7J6AIH5"/>
<accession>A0A7J6AIH5</accession>
<protein>
    <submittedName>
        <fullName evidence="1">Uncharacterized protein</fullName>
    </submittedName>
</protein>